<evidence type="ECO:0000256" key="1">
    <source>
        <dbReference type="SAM" id="MobiDB-lite"/>
    </source>
</evidence>
<feature type="compositionally biased region" description="Basic and acidic residues" evidence="1">
    <location>
        <begin position="1"/>
        <end position="30"/>
    </location>
</feature>
<protein>
    <submittedName>
        <fullName evidence="2">Uncharacterized protein</fullName>
    </submittedName>
</protein>
<evidence type="ECO:0000313" key="3">
    <source>
        <dbReference type="Proteomes" id="UP000295043"/>
    </source>
</evidence>
<name>A0A4R2BIJ1_9HYPH</name>
<proteinExistence type="predicted"/>
<dbReference type="Proteomes" id="UP000295043">
    <property type="component" value="Unassembled WGS sequence"/>
</dbReference>
<organism evidence="2 3">
    <name type="scientific">Sinorhizobium americanum</name>
    <dbReference type="NCBI Taxonomy" id="194963"/>
    <lineage>
        <taxon>Bacteria</taxon>
        <taxon>Pseudomonadati</taxon>
        <taxon>Pseudomonadota</taxon>
        <taxon>Alphaproteobacteria</taxon>
        <taxon>Hyphomicrobiales</taxon>
        <taxon>Rhizobiaceae</taxon>
        <taxon>Sinorhizobium/Ensifer group</taxon>
        <taxon>Sinorhizobium</taxon>
    </lineage>
</organism>
<dbReference type="EMBL" id="SLVU01000017">
    <property type="protein sequence ID" value="TCN26415.1"/>
    <property type="molecule type" value="Genomic_DNA"/>
</dbReference>
<sequence>MSADCYRAEVARLGDRGKGSAERSGQKQENEGEPTQHAGKIGYSTSNKKGQHEEIAGQ</sequence>
<reference evidence="2 3" key="1">
    <citation type="submission" date="2019-03" db="EMBL/GenBank/DDBJ databases">
        <title>Genomic Encyclopedia of Type Strains, Phase IV (KMG-V): Genome sequencing to study the core and pangenomes of soil and plant-associated prokaryotes.</title>
        <authorList>
            <person name="Whitman W."/>
        </authorList>
    </citation>
    <scope>NUCLEOTIDE SEQUENCE [LARGE SCALE GENOMIC DNA]</scope>
    <source>
        <strain evidence="2 3">23C40</strain>
    </source>
</reference>
<evidence type="ECO:0000313" key="2">
    <source>
        <dbReference type="EMBL" id="TCN26415.1"/>
    </source>
</evidence>
<gene>
    <name evidence="2" type="ORF">EV184_11765</name>
</gene>
<feature type="region of interest" description="Disordered" evidence="1">
    <location>
        <begin position="1"/>
        <end position="58"/>
    </location>
</feature>
<accession>A0A4R2BIJ1</accession>
<dbReference type="AlphaFoldDB" id="A0A4R2BIJ1"/>
<comment type="caution">
    <text evidence="2">The sequence shown here is derived from an EMBL/GenBank/DDBJ whole genome shotgun (WGS) entry which is preliminary data.</text>
</comment>